<dbReference type="PANTHER" id="PTHR31339">
    <property type="entry name" value="PECTIN LYASE-RELATED"/>
    <property type="match status" value="1"/>
</dbReference>
<evidence type="ECO:0000256" key="2">
    <source>
        <dbReference type="ARBA" id="ARBA00022801"/>
    </source>
</evidence>
<evidence type="ECO:0000313" key="6">
    <source>
        <dbReference type="Proteomes" id="UP000664480"/>
    </source>
</evidence>
<dbReference type="InterPro" id="IPR012334">
    <property type="entry name" value="Pectin_lyas_fold"/>
</dbReference>
<dbReference type="SUPFAM" id="SSF51126">
    <property type="entry name" value="Pectin lyase-like"/>
    <property type="match status" value="1"/>
</dbReference>
<dbReference type="PANTHER" id="PTHR31339:SF9">
    <property type="entry name" value="PLASMIN AND FIBRONECTIN-BINDING PROTEIN A"/>
    <property type="match status" value="1"/>
</dbReference>
<dbReference type="Proteomes" id="UP000664480">
    <property type="component" value="Unassembled WGS sequence"/>
</dbReference>
<dbReference type="RefSeq" id="WP_206584965.1">
    <property type="nucleotide sequence ID" value="NZ_JAFKCU010000001.1"/>
</dbReference>
<evidence type="ECO:0000256" key="1">
    <source>
        <dbReference type="ARBA" id="ARBA00008834"/>
    </source>
</evidence>
<accession>A0ABS3CB24</accession>
<gene>
    <name evidence="5" type="ORF">J0A69_02675</name>
</gene>
<dbReference type="InterPro" id="IPR051801">
    <property type="entry name" value="GH28_Enzymes"/>
</dbReference>
<protein>
    <submittedName>
        <fullName evidence="5">Exopolygalacturonase</fullName>
    </submittedName>
</protein>
<dbReference type="EMBL" id="JAFKCU010000001">
    <property type="protein sequence ID" value="MBN7814312.1"/>
    <property type="molecule type" value="Genomic_DNA"/>
</dbReference>
<evidence type="ECO:0000313" key="5">
    <source>
        <dbReference type="EMBL" id="MBN7814312.1"/>
    </source>
</evidence>
<evidence type="ECO:0000256" key="4">
    <source>
        <dbReference type="RuleBase" id="RU361169"/>
    </source>
</evidence>
<keyword evidence="3 4" id="KW-0326">Glycosidase</keyword>
<proteinExistence type="inferred from homology"/>
<dbReference type="InterPro" id="IPR011050">
    <property type="entry name" value="Pectin_lyase_fold/virulence"/>
</dbReference>
<dbReference type="Pfam" id="PF00295">
    <property type="entry name" value="Glyco_hydro_28"/>
    <property type="match status" value="1"/>
</dbReference>
<comment type="similarity">
    <text evidence="1 4">Belongs to the glycosyl hydrolase 28 family.</text>
</comment>
<evidence type="ECO:0000256" key="3">
    <source>
        <dbReference type="ARBA" id="ARBA00023295"/>
    </source>
</evidence>
<organism evidence="5 6">
    <name type="scientific">Algoriphagus pacificus</name>
    <dbReference type="NCBI Taxonomy" id="2811234"/>
    <lineage>
        <taxon>Bacteria</taxon>
        <taxon>Pseudomonadati</taxon>
        <taxon>Bacteroidota</taxon>
        <taxon>Cytophagia</taxon>
        <taxon>Cytophagales</taxon>
        <taxon>Cyclobacteriaceae</taxon>
        <taxon>Algoriphagus</taxon>
    </lineage>
</organism>
<keyword evidence="6" id="KW-1185">Reference proteome</keyword>
<comment type="caution">
    <text evidence="5">The sequence shown here is derived from an EMBL/GenBank/DDBJ whole genome shotgun (WGS) entry which is preliminary data.</text>
</comment>
<reference evidence="5 6" key="1">
    <citation type="submission" date="2021-03" db="EMBL/GenBank/DDBJ databases">
        <title>novel species isolated from a fishpond in China.</title>
        <authorList>
            <person name="Lu H."/>
            <person name="Cai Z."/>
        </authorList>
    </citation>
    <scope>NUCLEOTIDE SEQUENCE [LARGE SCALE GENOMIC DNA]</scope>
    <source>
        <strain evidence="5 6">YJ13C</strain>
    </source>
</reference>
<dbReference type="InterPro" id="IPR000743">
    <property type="entry name" value="Glyco_hydro_28"/>
</dbReference>
<dbReference type="Gene3D" id="2.160.20.10">
    <property type="entry name" value="Single-stranded right-handed beta-helix, Pectin lyase-like"/>
    <property type="match status" value="1"/>
</dbReference>
<sequence>MKCKSHFYFFLILFLLVGLPQISAFSQENWPDGTPISSWFQDYSKLKLEDLGKQYIITEHGVIADSTLLQTEKIQRIIDQASQSGGGVIIIPEGTFLSGALFFKPGTHLHLSEGAVLKGSDEISNYPLIPSRMEGQNLDYFAALVNAYEVDGFSITGTGTINGNGLKYWEAFWQRRKEDPNCTNLEVSRPRLVFIWKSNDIQLQDVHLINSGFWSSHYYQCKNIKLLDLTITSPHEPVKAPSTDAIDLDVVSNVLIKGCYLAVNDDAIALKGGKGPWADENPNNGENTNIIIEDSEFGFCHSALTCGSESIHNKNVIMRNIKVQDAIRLLWLKMRPDTPQHYEYITVENISGQARSFIYVKPWTQFFDLQGRPDVPISYSDHITMRNIDLDCEIFFDVAITENDRLSDFTLENLQIKANKADFDPSFVNGFEVKNVFVNGKKLDR</sequence>
<keyword evidence="2 4" id="KW-0378">Hydrolase</keyword>
<name>A0ABS3CB24_9BACT</name>